<keyword evidence="2" id="KW-0645">Protease</keyword>
<feature type="region of interest" description="Disordered" evidence="6">
    <location>
        <begin position="1432"/>
        <end position="1460"/>
    </location>
</feature>
<dbReference type="GO" id="GO:0006508">
    <property type="term" value="P:proteolysis"/>
    <property type="evidence" value="ECO:0007669"/>
    <property type="project" value="UniProtKB-KW"/>
</dbReference>
<evidence type="ECO:0000256" key="1">
    <source>
        <dbReference type="ARBA" id="ARBA00010040"/>
    </source>
</evidence>
<feature type="signal peptide" evidence="7">
    <location>
        <begin position="1"/>
        <end position="19"/>
    </location>
</feature>
<feature type="compositionally biased region" description="Basic residues" evidence="6">
    <location>
        <begin position="747"/>
        <end position="761"/>
    </location>
</feature>
<keyword evidence="5" id="KW-0720">Serine protease</keyword>
<evidence type="ECO:0000256" key="7">
    <source>
        <dbReference type="SAM" id="SignalP"/>
    </source>
</evidence>
<dbReference type="EMBL" id="BKCJ010000008">
    <property type="protein sequence ID" value="GEU28538.1"/>
    <property type="molecule type" value="Genomic_DNA"/>
</dbReference>
<dbReference type="FunFam" id="3.40.50.1820:FF:000028">
    <property type="entry name" value="S9 family peptidase"/>
    <property type="match status" value="1"/>
</dbReference>
<keyword evidence="3 7" id="KW-0732">Signal</keyword>
<dbReference type="PANTHER" id="PTHR42776">
    <property type="entry name" value="SERINE PEPTIDASE S9 FAMILY MEMBER"/>
    <property type="match status" value="1"/>
</dbReference>
<feature type="domain" description="Peptidase S9 prolyl oligopeptidase catalytic" evidence="8">
    <location>
        <begin position="475"/>
        <end position="685"/>
    </location>
</feature>
<sequence length="1547" mass="168880">MRLPLLMLGAAVAASSAMAAPRGFTVEDMVKMERVGAPVLSPDATRVVYTVRTTDLDKNRGNTQLYLLDLRAPKAAPVRLTQSDASSSEPLWSPNGDAIYFLSGRGGSSQVWRLPLAGGEAAKVTSLPLDVDNFRLSPQGDRLALSVSVFRDCADLACTKKRLDEQGKMKASGKVYDKLFVRHWDTWADGRTNVLYAAPLDGTGRVSTEPVALSGKLDGDVPSKPFGDNGEYHFSPDGKTVVFSARIAGKTEAWSTNFDVYTVPATGGEPKNLTADNQAWDTRAIYSPDGRTLAYLAMDKPTFEADRFHLVLVDVASGKKRTVADHWDRSIADYRWTPDSKTILATADDIGQHPLFAIDAASGKVNKLTGNGYVSGFDVARDTIVMAQADLASGAQLYQFKLGGSGEKAAKLTNLNEAALADVKFGQYEQFSFAGANGDTVYGHVMKPWDAKPGVKYPIAFLVHGGPQGSFGNSWSYRWNPQVYAGAGYATVFIDFHGSTGYGQKFTDAISGDWGGKPLEDLQKGLAAAVQKFPWLDRENSCALGASYGGFMMNWIEGNWSDGFKCIVNHDGVFDTRGMAYATEELWFTEWENGGTYYDHPQAHEKFNPALHVKNWKTPMLVVQGDLDFRIPTAQGLGTFTALQRRGIPSKLLMFPDENHWVLKPANSVLWHHEVIGWLDTYLKNASRPACRKRLPVARGRHGPLGPRLQRRLHAAIRADRQGKLFRHHHAGIRPQGQRAATDHRPRQGHHRQCHRQRQGRRAAVQPVVHHGGRAGPQGGPQQRRHCLHAPAQHQRRRPAPHGRSGRWPRVHVFAFRAGCRAPDVRAVRSARFERHVPGHRIHAGRLGGVVDHARDGRQGRGRRQGMDVPAFQKAQPLQFLDACRPVQGMGRQQRHVPDAPVRAAVCGGAGVAQGLVHVHGAGPEILRPVLRRAVPVRQVRPAAGARLFIWRHGKRRRHHVCGSGLFAQGRDDGSPAPEPGVGDHARDGAPVVRRPGHHEMVERPVAQRKLCVLHGHAGHGRSHRVHQRLAEFLFERQAGRVRDGPERQHARHRNPGAVHRECVRQHRRHHLFERRVHPDAAAPPAGRGHVPQGRARLPGQVLVPERGAERLYRQPGRRRRPRPERLDPGVVVPAGREHRAGIVQLRRRQGQRVHAAAKRAGQGPAHPARAAGAGGPVQRGQGWRPAHQKRARHLPGRADGRAGTGRRRVPGPGVSELPGLGFCQGGAGPQIVCHRAGEPGQSRRSAAARHAVAKPVGRRLHPAGRYRRQSGPVDQLPEQDGAVRRRVPRQGGRAARADGVQGDRGGQRRQQLPAPLVQHVYRPGQQPGRAQAAGRHPRRQGDSAGPERGAGCAVGYRRAPGALQRPRQRGAAGGRAGARQVRQRPGRCAGRDRGPSGRQGKSRVAGHHCRPADQAAVLAHPHGHVVAVPERAGRAGRADRSSASRHAAPARQGGRSRLHARLRCGHDTGRVYARQRRAIAVGSRGADGAVGRHPARAAGSTPGRCPLRCYQESYDGIINTLLRAGSKPALAPVFLRLAMPCSAVRN</sequence>
<evidence type="ECO:0000256" key="3">
    <source>
        <dbReference type="ARBA" id="ARBA00022729"/>
    </source>
</evidence>
<name>A0A699GIF3_TANCI</name>
<dbReference type="Gene3D" id="3.40.50.1820">
    <property type="entry name" value="alpha/beta hydrolase"/>
    <property type="match status" value="1"/>
</dbReference>
<dbReference type="InterPro" id="IPR001375">
    <property type="entry name" value="Peptidase_S9_cat"/>
</dbReference>
<feature type="compositionally biased region" description="Low complexity" evidence="6">
    <location>
        <begin position="1160"/>
        <end position="1172"/>
    </location>
</feature>
<dbReference type="Gene3D" id="2.120.10.30">
    <property type="entry name" value="TolB, C-terminal domain"/>
    <property type="match status" value="2"/>
</dbReference>
<feature type="region of interest" description="Disordered" evidence="6">
    <location>
        <begin position="725"/>
        <end position="807"/>
    </location>
</feature>
<evidence type="ECO:0000256" key="6">
    <source>
        <dbReference type="SAM" id="MobiDB-lite"/>
    </source>
</evidence>
<dbReference type="Pfam" id="PF07676">
    <property type="entry name" value="PD40"/>
    <property type="match status" value="2"/>
</dbReference>
<feature type="region of interest" description="Disordered" evidence="6">
    <location>
        <begin position="1236"/>
        <end position="1408"/>
    </location>
</feature>
<feature type="compositionally biased region" description="Basic residues" evidence="6">
    <location>
        <begin position="783"/>
        <end position="807"/>
    </location>
</feature>
<feature type="region of interest" description="Disordered" evidence="6">
    <location>
        <begin position="967"/>
        <end position="988"/>
    </location>
</feature>
<dbReference type="SUPFAM" id="SSF53474">
    <property type="entry name" value="alpha/beta-Hydrolases"/>
    <property type="match status" value="1"/>
</dbReference>
<protein>
    <recommendedName>
        <fullName evidence="8">Peptidase S9 prolyl oligopeptidase catalytic domain-containing protein</fullName>
    </recommendedName>
</protein>
<accession>A0A699GIF3</accession>
<evidence type="ECO:0000256" key="4">
    <source>
        <dbReference type="ARBA" id="ARBA00022801"/>
    </source>
</evidence>
<evidence type="ECO:0000256" key="5">
    <source>
        <dbReference type="ARBA" id="ARBA00022825"/>
    </source>
</evidence>
<dbReference type="InterPro" id="IPR029058">
    <property type="entry name" value="AB_hydrolase_fold"/>
</dbReference>
<dbReference type="GO" id="GO:0004252">
    <property type="term" value="F:serine-type endopeptidase activity"/>
    <property type="evidence" value="ECO:0007669"/>
    <property type="project" value="TreeGrafter"/>
</dbReference>
<keyword evidence="4" id="KW-0378">Hydrolase</keyword>
<dbReference type="Pfam" id="PF00326">
    <property type="entry name" value="Peptidase_S9"/>
    <property type="match status" value="1"/>
</dbReference>
<feature type="region of interest" description="Disordered" evidence="6">
    <location>
        <begin position="1106"/>
        <end position="1131"/>
    </location>
</feature>
<dbReference type="SUPFAM" id="SSF82171">
    <property type="entry name" value="DPP6 N-terminal domain-like"/>
    <property type="match status" value="1"/>
</dbReference>
<dbReference type="PANTHER" id="PTHR42776:SF13">
    <property type="entry name" value="DIPEPTIDYL-PEPTIDASE 5"/>
    <property type="match status" value="1"/>
</dbReference>
<gene>
    <name evidence="9" type="ORF">Tci_000516</name>
</gene>
<feature type="compositionally biased region" description="Basic residues" evidence="6">
    <location>
        <begin position="1257"/>
        <end position="1269"/>
    </location>
</feature>
<evidence type="ECO:0000256" key="2">
    <source>
        <dbReference type="ARBA" id="ARBA00022670"/>
    </source>
</evidence>
<evidence type="ECO:0000313" key="9">
    <source>
        <dbReference type="EMBL" id="GEU28538.1"/>
    </source>
</evidence>
<feature type="compositionally biased region" description="Basic residues" evidence="6">
    <location>
        <begin position="1187"/>
        <end position="1196"/>
    </location>
</feature>
<comment type="similarity">
    <text evidence="1">Belongs to the peptidase S9C family.</text>
</comment>
<feature type="compositionally biased region" description="Low complexity" evidence="6">
    <location>
        <begin position="1290"/>
        <end position="1301"/>
    </location>
</feature>
<feature type="chain" id="PRO_5025587668" description="Peptidase S9 prolyl oligopeptidase catalytic domain-containing protein" evidence="7">
    <location>
        <begin position="20"/>
        <end position="1547"/>
    </location>
</feature>
<dbReference type="InterPro" id="IPR011042">
    <property type="entry name" value="6-blade_b-propeller_TolB-like"/>
</dbReference>
<dbReference type="InterPro" id="IPR011659">
    <property type="entry name" value="WD40"/>
</dbReference>
<proteinExistence type="inferred from homology"/>
<feature type="region of interest" description="Disordered" evidence="6">
    <location>
        <begin position="1156"/>
        <end position="1214"/>
    </location>
</feature>
<evidence type="ECO:0000259" key="8">
    <source>
        <dbReference type="Pfam" id="PF00326"/>
    </source>
</evidence>
<reference evidence="9" key="1">
    <citation type="journal article" date="2019" name="Sci. Rep.">
        <title>Draft genome of Tanacetum cinerariifolium, the natural source of mosquito coil.</title>
        <authorList>
            <person name="Yamashiro T."/>
            <person name="Shiraishi A."/>
            <person name="Satake H."/>
            <person name="Nakayama K."/>
        </authorList>
    </citation>
    <scope>NUCLEOTIDE SEQUENCE</scope>
</reference>
<feature type="compositionally biased region" description="Basic and acidic residues" evidence="6">
    <location>
        <begin position="1432"/>
        <end position="1443"/>
    </location>
</feature>
<comment type="caution">
    <text evidence="9">The sequence shown here is derived from an EMBL/GenBank/DDBJ whole genome shotgun (WGS) entry which is preliminary data.</text>
</comment>
<organism evidence="9">
    <name type="scientific">Tanacetum cinerariifolium</name>
    <name type="common">Dalmatian daisy</name>
    <name type="synonym">Chrysanthemum cinerariifolium</name>
    <dbReference type="NCBI Taxonomy" id="118510"/>
    <lineage>
        <taxon>Eukaryota</taxon>
        <taxon>Viridiplantae</taxon>
        <taxon>Streptophyta</taxon>
        <taxon>Embryophyta</taxon>
        <taxon>Tracheophyta</taxon>
        <taxon>Spermatophyta</taxon>
        <taxon>Magnoliopsida</taxon>
        <taxon>eudicotyledons</taxon>
        <taxon>Gunneridae</taxon>
        <taxon>Pentapetalae</taxon>
        <taxon>asterids</taxon>
        <taxon>campanulids</taxon>
        <taxon>Asterales</taxon>
        <taxon>Asteraceae</taxon>
        <taxon>Asteroideae</taxon>
        <taxon>Anthemideae</taxon>
        <taxon>Anthemidinae</taxon>
        <taxon>Tanacetum</taxon>
    </lineage>
</organism>